<protein>
    <submittedName>
        <fullName evidence="3">Uncharacterized protein</fullName>
    </submittedName>
</protein>
<keyword evidence="4" id="KW-1185">Reference proteome</keyword>
<feature type="compositionally biased region" description="Polar residues" evidence="1">
    <location>
        <begin position="205"/>
        <end position="216"/>
    </location>
</feature>
<sequence>MRLFSPVLAVFLISTTSCRRHDFEEETTTESLIPLPSRDAIEQIGARFLDALIKKGQMEMAKGAFKTQLEVLEKVHPEQYEKYKKLKVEDLAADAVMQQAEMAKLQPKTGNAMIDMLNENGIPISSSLKGLEQAIKTQKEMETQDPSEQIAKAVLEKFQQQILPGLVANMIAGRNPFKIPQQMRTAQAEPAEIRRMALQTAEQRVSDTYDQQSPVARNSRRYSEDTDESFVDEDARRGLVHRLRSSPRLRALLENPDVASVLSYRKLRDEPLRGRPLAGGEEDIVKQSKLDTKSALVLGLHDMFEEADDNPKEQETGEIRRSPFSLSPAFVNSLKSNNEVKEALEKIKYRVDDVEKYLSPKPLILNPKPQPGYFVPRKLPTRPRKMLPLVVGVDPEEEDEIRRTDNGQPTGFMHKKSRVLSNLQNNPNIAPLFMDGNLEEILSGREILTPEQKGKRPVKQIKAYPRLFGSKTYTPMDGKVSQIIEERAVPPLVWTPKGRHTRLRWVGATEKEIPGIGGRFILPSLDPTMPAVNTAYSTQGRARDEWDTMFKIPNAWQAGDDVGFSVKSKSQRFVGGNGGFDMPAAHL</sequence>
<dbReference type="AlphaFoldDB" id="A0A016W3E8"/>
<name>A0A016W3E8_9BILA</name>
<gene>
    <name evidence="3" type="primary">Acey_s0001.g235</name>
    <name evidence="3" type="synonym">Acey-osr-1</name>
    <name evidence="3" type="ORF">Y032_0001g235</name>
</gene>
<accession>A0A016W3E8</accession>
<dbReference type="PROSITE" id="PS51257">
    <property type="entry name" value="PROKAR_LIPOPROTEIN"/>
    <property type="match status" value="1"/>
</dbReference>
<dbReference type="Proteomes" id="UP000024635">
    <property type="component" value="Unassembled WGS sequence"/>
</dbReference>
<feature type="chain" id="PRO_5001491487" evidence="2">
    <location>
        <begin position="19"/>
        <end position="587"/>
    </location>
</feature>
<organism evidence="3 4">
    <name type="scientific">Ancylostoma ceylanicum</name>
    <dbReference type="NCBI Taxonomy" id="53326"/>
    <lineage>
        <taxon>Eukaryota</taxon>
        <taxon>Metazoa</taxon>
        <taxon>Ecdysozoa</taxon>
        <taxon>Nematoda</taxon>
        <taxon>Chromadorea</taxon>
        <taxon>Rhabditida</taxon>
        <taxon>Rhabditina</taxon>
        <taxon>Rhabditomorpha</taxon>
        <taxon>Strongyloidea</taxon>
        <taxon>Ancylostomatidae</taxon>
        <taxon>Ancylostomatinae</taxon>
        <taxon>Ancylostoma</taxon>
    </lineage>
</organism>
<evidence type="ECO:0000313" key="3">
    <source>
        <dbReference type="EMBL" id="EYC34086.1"/>
    </source>
</evidence>
<evidence type="ECO:0000313" key="4">
    <source>
        <dbReference type="Proteomes" id="UP000024635"/>
    </source>
</evidence>
<feature type="region of interest" description="Disordered" evidence="1">
    <location>
        <begin position="205"/>
        <end position="229"/>
    </location>
</feature>
<keyword evidence="2" id="KW-0732">Signal</keyword>
<dbReference type="OrthoDB" id="5871577at2759"/>
<evidence type="ECO:0000256" key="1">
    <source>
        <dbReference type="SAM" id="MobiDB-lite"/>
    </source>
</evidence>
<reference evidence="4" key="1">
    <citation type="journal article" date="2015" name="Nat. Genet.">
        <title>The genome and transcriptome of the zoonotic hookworm Ancylostoma ceylanicum identify infection-specific gene families.</title>
        <authorList>
            <person name="Schwarz E.M."/>
            <person name="Hu Y."/>
            <person name="Antoshechkin I."/>
            <person name="Miller M.M."/>
            <person name="Sternberg P.W."/>
            <person name="Aroian R.V."/>
        </authorList>
    </citation>
    <scope>NUCLEOTIDE SEQUENCE</scope>
    <source>
        <strain evidence="4">HY135</strain>
    </source>
</reference>
<dbReference type="EMBL" id="JARK01001337">
    <property type="protein sequence ID" value="EYC34086.1"/>
    <property type="molecule type" value="Genomic_DNA"/>
</dbReference>
<proteinExistence type="predicted"/>
<feature type="signal peptide" evidence="2">
    <location>
        <begin position="1"/>
        <end position="18"/>
    </location>
</feature>
<comment type="caution">
    <text evidence="3">The sequence shown here is derived from an EMBL/GenBank/DDBJ whole genome shotgun (WGS) entry which is preliminary data.</text>
</comment>
<evidence type="ECO:0000256" key="2">
    <source>
        <dbReference type="SAM" id="SignalP"/>
    </source>
</evidence>